<dbReference type="SUPFAM" id="SSF52540">
    <property type="entry name" value="P-loop containing nucleoside triphosphate hydrolases"/>
    <property type="match status" value="1"/>
</dbReference>
<dbReference type="InterPro" id="IPR003959">
    <property type="entry name" value="ATPase_AAA_core"/>
</dbReference>
<evidence type="ECO:0000313" key="4">
    <source>
        <dbReference type="EMBL" id="SLN70852.1"/>
    </source>
</evidence>
<evidence type="ECO:0000313" key="5">
    <source>
        <dbReference type="Proteomes" id="UP000193061"/>
    </source>
</evidence>
<feature type="coiled-coil region" evidence="1">
    <location>
        <begin position="674"/>
        <end position="702"/>
    </location>
</feature>
<dbReference type="RefSeq" id="WP_085807527.1">
    <property type="nucleotide sequence ID" value="NZ_FWFX01000017.1"/>
</dbReference>
<dbReference type="Gene3D" id="3.40.50.300">
    <property type="entry name" value="P-loop containing nucleotide triphosphate hydrolases"/>
    <property type="match status" value="2"/>
</dbReference>
<dbReference type="PANTHER" id="PTHR43581:SF2">
    <property type="entry name" value="EXCINUCLEASE ATPASE SUBUNIT"/>
    <property type="match status" value="1"/>
</dbReference>
<reference evidence="4 5" key="1">
    <citation type="submission" date="2017-03" db="EMBL/GenBank/DDBJ databases">
        <authorList>
            <person name="Afonso C.L."/>
            <person name="Miller P.J."/>
            <person name="Scott M.A."/>
            <person name="Spackman E."/>
            <person name="Goraichik I."/>
            <person name="Dimitrov K.M."/>
            <person name="Suarez D.L."/>
            <person name="Swayne D.E."/>
        </authorList>
    </citation>
    <scope>NUCLEOTIDE SEQUENCE [LARGE SCALE GENOMIC DNA]</scope>
    <source>
        <strain evidence="4 5">CECT 7450</strain>
    </source>
</reference>
<feature type="region of interest" description="Disordered" evidence="2">
    <location>
        <begin position="720"/>
        <end position="739"/>
    </location>
</feature>
<organism evidence="4 5">
    <name type="scientific">Roseovarius albus</name>
    <dbReference type="NCBI Taxonomy" id="1247867"/>
    <lineage>
        <taxon>Bacteria</taxon>
        <taxon>Pseudomonadati</taxon>
        <taxon>Pseudomonadota</taxon>
        <taxon>Alphaproteobacteria</taxon>
        <taxon>Rhodobacterales</taxon>
        <taxon>Roseobacteraceae</taxon>
        <taxon>Roseovarius</taxon>
    </lineage>
</organism>
<gene>
    <name evidence="4" type="primary">recF_2</name>
    <name evidence="4" type="ORF">ROA7450_03871</name>
</gene>
<evidence type="ECO:0000259" key="3">
    <source>
        <dbReference type="Pfam" id="PF13304"/>
    </source>
</evidence>
<dbReference type="AlphaFoldDB" id="A0A1X7A559"/>
<name>A0A1X7A559_9RHOB</name>
<dbReference type="EMBL" id="FWFX01000017">
    <property type="protein sequence ID" value="SLN70852.1"/>
    <property type="molecule type" value="Genomic_DNA"/>
</dbReference>
<dbReference type="PANTHER" id="PTHR43581">
    <property type="entry name" value="ATP/GTP PHOSPHATASE"/>
    <property type="match status" value="1"/>
</dbReference>
<dbReference type="GO" id="GO:0005524">
    <property type="term" value="F:ATP binding"/>
    <property type="evidence" value="ECO:0007669"/>
    <property type="project" value="InterPro"/>
</dbReference>
<sequence>MRFIDRSNLHPPEILFDKQAELSRIDVQNFINLTEFKGGTRRAPRPDWLDESPLFREQMAALFEGNCAYCESITSFSPQSGDGLIGRHRPEALAQDEDGNTNLVAYAWLMYEWENLLWICPDCARRKGNLFFVEGRRGEPSMPIDELREVEQELMLDPCFHDPSEHLTFHLDGSVNWISPVGQATSNVLDLQRLSLVDSRRAAILNLLERLRDQLWVESNNVWFNVEKLYKLPHIGAATSAIFAYARTRDLQFEGLSGLLLALSGLNLDQQNAFINDLHMQSQGSAKYEADLEKVIQTSPLPLKDNTPSRIPDIRMLSRALKPITRVEIGNFKALRNISFDLPLNVANAGQSPCMLLLGENAMGKSSVLEAIALAVIGAAETAALDKKVKDELVSPMGLIHRPDPYNWEVTADEMHVRIDFLDSDVPVVLSAKAKDDLFSSSDGCTKVVLGYGPRRFFTSRRTRRLRAPAHRVRSLFDPMDMIANPIHWLVGLDDPQFFAAARALREVLMLAEDDDFERDFDSEKPGQIYVMHNGQRVAMKDLSVGFKSVIAMVCDIIREMLYHFDNLEFASALVFIDEIETHLHPRWKMQIMTLLRRAFPKIQFIVTTHDPLCLRGMHDGEVFVLQRSPETGRVERVSELPSIKGMRAEQILTSEFFGLGSTDPETDARLAQYNRLATRIEELSENEHEKLERLRQQLDDDMVIGTTMREQAYAEALKERRKGRVVTPTRASSPQRAELKKRFSKLFERERKV</sequence>
<proteinExistence type="predicted"/>
<dbReference type="Pfam" id="PF13304">
    <property type="entry name" value="AAA_21"/>
    <property type="match status" value="1"/>
</dbReference>
<keyword evidence="1" id="KW-0175">Coiled coil</keyword>
<evidence type="ECO:0000256" key="1">
    <source>
        <dbReference type="SAM" id="Coils"/>
    </source>
</evidence>
<keyword evidence="5" id="KW-1185">Reference proteome</keyword>
<dbReference type="Proteomes" id="UP000193061">
    <property type="component" value="Unassembled WGS sequence"/>
</dbReference>
<dbReference type="InterPro" id="IPR051396">
    <property type="entry name" value="Bact_Antivir_Def_Nuclease"/>
</dbReference>
<dbReference type="GO" id="GO:0016887">
    <property type="term" value="F:ATP hydrolysis activity"/>
    <property type="evidence" value="ECO:0007669"/>
    <property type="project" value="InterPro"/>
</dbReference>
<dbReference type="InterPro" id="IPR027417">
    <property type="entry name" value="P-loop_NTPase"/>
</dbReference>
<dbReference type="OrthoDB" id="9789856at2"/>
<protein>
    <submittedName>
        <fullName evidence="4">DNA replication and repair protein RecF</fullName>
    </submittedName>
</protein>
<feature type="domain" description="ATPase AAA-type core" evidence="3">
    <location>
        <begin position="355"/>
        <end position="613"/>
    </location>
</feature>
<evidence type="ECO:0000256" key="2">
    <source>
        <dbReference type="SAM" id="MobiDB-lite"/>
    </source>
</evidence>
<accession>A0A1X7A559</accession>